<dbReference type="InterPro" id="IPR050087">
    <property type="entry name" value="AON_synthase_class-II"/>
</dbReference>
<evidence type="ECO:0000259" key="3">
    <source>
        <dbReference type="Pfam" id="PF00155"/>
    </source>
</evidence>
<comment type="caution">
    <text evidence="4">The sequence shown here is derived from an EMBL/GenBank/DDBJ whole genome shotgun (WGS) entry which is preliminary data.</text>
</comment>
<dbReference type="PANTHER" id="PTHR13693:SF3">
    <property type="entry name" value="LD36009P"/>
    <property type="match status" value="1"/>
</dbReference>
<dbReference type="Pfam" id="PF00155">
    <property type="entry name" value="Aminotran_1_2"/>
    <property type="match status" value="1"/>
</dbReference>
<dbReference type="RefSeq" id="WP_255038708.1">
    <property type="nucleotide sequence ID" value="NZ_RJUF01000180.1"/>
</dbReference>
<accession>A0AAE3KTY8</accession>
<dbReference type="Gene3D" id="3.40.640.10">
    <property type="entry name" value="Type I PLP-dependent aspartate aminotransferase-like (Major domain)"/>
    <property type="match status" value="1"/>
</dbReference>
<dbReference type="Proteomes" id="UP001204144">
    <property type="component" value="Unassembled WGS sequence"/>
</dbReference>
<name>A0AAE3KTY8_9BACT</name>
<dbReference type="EMBL" id="RJUF01000180">
    <property type="protein sequence ID" value="MCP9765022.1"/>
    <property type="molecule type" value="Genomic_DNA"/>
</dbReference>
<dbReference type="InterPro" id="IPR015421">
    <property type="entry name" value="PyrdxlP-dep_Trfase_major"/>
</dbReference>
<proteinExistence type="predicted"/>
<keyword evidence="4" id="KW-0032">Aminotransferase</keyword>
<dbReference type="SUPFAM" id="SSF53383">
    <property type="entry name" value="PLP-dependent transferases"/>
    <property type="match status" value="1"/>
</dbReference>
<dbReference type="GO" id="GO:0008483">
    <property type="term" value="F:transaminase activity"/>
    <property type="evidence" value="ECO:0007669"/>
    <property type="project" value="UniProtKB-KW"/>
</dbReference>
<organism evidence="4 5">
    <name type="scientific">Lacihabitans soyangensis</name>
    <dbReference type="NCBI Taxonomy" id="869394"/>
    <lineage>
        <taxon>Bacteria</taxon>
        <taxon>Pseudomonadati</taxon>
        <taxon>Bacteroidota</taxon>
        <taxon>Cytophagia</taxon>
        <taxon>Cytophagales</taxon>
        <taxon>Leadbetterellaceae</taxon>
        <taxon>Lacihabitans</taxon>
    </lineage>
</organism>
<evidence type="ECO:0000256" key="1">
    <source>
        <dbReference type="ARBA" id="ARBA00001933"/>
    </source>
</evidence>
<dbReference type="PANTHER" id="PTHR13693">
    <property type="entry name" value="CLASS II AMINOTRANSFERASE/8-AMINO-7-OXONONANOATE SYNTHASE"/>
    <property type="match status" value="1"/>
</dbReference>
<comment type="cofactor">
    <cofactor evidence="1">
        <name>pyridoxal 5'-phosphate</name>
        <dbReference type="ChEBI" id="CHEBI:597326"/>
    </cofactor>
</comment>
<dbReference type="InterPro" id="IPR015424">
    <property type="entry name" value="PyrdxlP-dep_Trfase"/>
</dbReference>
<evidence type="ECO:0000313" key="5">
    <source>
        <dbReference type="Proteomes" id="UP001204144"/>
    </source>
</evidence>
<keyword evidence="2" id="KW-0808">Transferase</keyword>
<dbReference type="GO" id="GO:0030170">
    <property type="term" value="F:pyridoxal phosphate binding"/>
    <property type="evidence" value="ECO:0007669"/>
    <property type="project" value="InterPro"/>
</dbReference>
<dbReference type="InterPro" id="IPR004839">
    <property type="entry name" value="Aminotransferase_I/II_large"/>
</dbReference>
<evidence type="ECO:0000313" key="4">
    <source>
        <dbReference type="EMBL" id="MCP9765022.1"/>
    </source>
</evidence>
<keyword evidence="5" id="KW-1185">Reference proteome</keyword>
<protein>
    <submittedName>
        <fullName evidence="4">Aminotransferase class I/II-fold pyridoxal phosphate-dependent enzyme</fullName>
    </submittedName>
</protein>
<evidence type="ECO:0000256" key="2">
    <source>
        <dbReference type="ARBA" id="ARBA00022679"/>
    </source>
</evidence>
<dbReference type="Gene3D" id="3.90.1150.10">
    <property type="entry name" value="Aspartate Aminotransferase, domain 1"/>
    <property type="match status" value="1"/>
</dbReference>
<dbReference type="AlphaFoldDB" id="A0AAE3KTY8"/>
<reference evidence="4 5" key="1">
    <citation type="submission" date="2018-11" db="EMBL/GenBank/DDBJ databases">
        <title>Novel bacteria species description.</title>
        <authorList>
            <person name="Han J.-H."/>
        </authorList>
    </citation>
    <scope>NUCLEOTIDE SEQUENCE [LARGE SCALE GENOMIC DNA]</scope>
    <source>
        <strain evidence="4 5">KCTC23259</strain>
    </source>
</reference>
<dbReference type="InterPro" id="IPR015422">
    <property type="entry name" value="PyrdxlP-dep_Trfase_small"/>
</dbReference>
<feature type="domain" description="Aminotransferase class I/classII large" evidence="3">
    <location>
        <begin position="53"/>
        <end position="390"/>
    </location>
</feature>
<sequence length="425" mass="48153">MKKITKELEQINSTFEYGRSLGIVRAVAKNEDYDGRNLMLGSKETIFFGNCSYMGLDQNQEIKDAAKNAIDKYGMYFSSSRTFVGLELFEQMEEKLEEMFNKPVNVTTSTTFAHISNLPILIGQNDAIILDNYVHSSMQTAVNMMRNNGDHVELLRHNRLDLLEERIKTLGAKYDNVWYMIDGIYSMMGDGAPMKELEFLMNKYEQFYVYADDAHGTSWTGKNGVGYVLNEIPFHEKLFIGMSMSKGFGTGGGLMVYPDRASKELVKNLGKTMIFSGPPHPAAAAAAIKSAEIHMRPEFADLQLDLKRKIEYFWKKAIQLNLPLSGNYRTPIFFIGSGSTENTAFTSKMLLDNGFFVSPCTYPSVPKNKTGIRVTLSRYITIQDIDNLLEMVNHIFIQLETAGKLDREVVKKRFLEKSTTDLVTM</sequence>
<gene>
    <name evidence="4" type="ORF">EGI31_18975</name>
</gene>